<dbReference type="EMBL" id="JAHLJV010000013">
    <property type="protein sequence ID" value="KAK1596090.1"/>
    <property type="molecule type" value="Genomic_DNA"/>
</dbReference>
<dbReference type="GeneID" id="85449367"/>
<dbReference type="Proteomes" id="UP001230504">
    <property type="component" value="Unassembled WGS sequence"/>
</dbReference>
<dbReference type="AlphaFoldDB" id="A0AAD8V942"/>
<evidence type="ECO:0000256" key="1">
    <source>
        <dbReference type="SAM" id="MobiDB-lite"/>
    </source>
</evidence>
<accession>A0AAD8V942</accession>
<proteinExistence type="predicted"/>
<name>A0AAD8V942_9PEZI</name>
<organism evidence="2 3">
    <name type="scientific">Colletotrichum navitas</name>
    <dbReference type="NCBI Taxonomy" id="681940"/>
    <lineage>
        <taxon>Eukaryota</taxon>
        <taxon>Fungi</taxon>
        <taxon>Dikarya</taxon>
        <taxon>Ascomycota</taxon>
        <taxon>Pezizomycotina</taxon>
        <taxon>Sordariomycetes</taxon>
        <taxon>Hypocreomycetidae</taxon>
        <taxon>Glomerellales</taxon>
        <taxon>Glomerellaceae</taxon>
        <taxon>Colletotrichum</taxon>
        <taxon>Colletotrichum graminicola species complex</taxon>
    </lineage>
</organism>
<evidence type="ECO:0000313" key="3">
    <source>
        <dbReference type="Proteomes" id="UP001230504"/>
    </source>
</evidence>
<comment type="caution">
    <text evidence="2">The sequence shown here is derived from an EMBL/GenBank/DDBJ whole genome shotgun (WGS) entry which is preliminary data.</text>
</comment>
<keyword evidence="3" id="KW-1185">Reference proteome</keyword>
<sequence>MMPWERGPGPDRVSVRGSGGSPGLCESLQPRLDQTMKQERGKILLLTFFPQIFYIPYPNSGKLQPVVSPAQRIAPLSRVSADFINIAFTEFPDTRAISGVRDGIMQASSQGSGRGECTPASMTLSNYGGLPSDPGRLSTISPMPSWAYLQSDIGRFFG</sequence>
<reference evidence="2" key="1">
    <citation type="submission" date="2021-06" db="EMBL/GenBank/DDBJ databases">
        <title>Comparative genomics, transcriptomics and evolutionary studies reveal genomic signatures of adaptation to plant cell wall in hemibiotrophic fungi.</title>
        <authorList>
            <consortium name="DOE Joint Genome Institute"/>
            <person name="Baroncelli R."/>
            <person name="Diaz J.F."/>
            <person name="Benocci T."/>
            <person name="Peng M."/>
            <person name="Battaglia E."/>
            <person name="Haridas S."/>
            <person name="Andreopoulos W."/>
            <person name="Labutti K."/>
            <person name="Pangilinan J."/>
            <person name="Floch G.L."/>
            <person name="Makela M.R."/>
            <person name="Henrissat B."/>
            <person name="Grigoriev I.V."/>
            <person name="Crouch J.A."/>
            <person name="De Vries R.P."/>
            <person name="Sukno S.A."/>
            <person name="Thon M.R."/>
        </authorList>
    </citation>
    <scope>NUCLEOTIDE SEQUENCE</scope>
    <source>
        <strain evidence="2">CBS 125086</strain>
    </source>
</reference>
<evidence type="ECO:0000313" key="2">
    <source>
        <dbReference type="EMBL" id="KAK1596090.1"/>
    </source>
</evidence>
<feature type="region of interest" description="Disordered" evidence="1">
    <location>
        <begin position="1"/>
        <end position="26"/>
    </location>
</feature>
<gene>
    <name evidence="2" type="ORF">LY79DRAFT_78983</name>
</gene>
<dbReference type="RefSeq" id="XP_060417009.1">
    <property type="nucleotide sequence ID" value="XM_060565127.1"/>
</dbReference>
<protein>
    <submittedName>
        <fullName evidence="2">Uncharacterized protein</fullName>
    </submittedName>
</protein>